<dbReference type="PANTHER" id="PTHR28052:SF1">
    <property type="entry name" value="UPF0545 PROTEIN C22ORF39"/>
    <property type="match status" value="1"/>
</dbReference>
<dbReference type="Proteomes" id="UP000752696">
    <property type="component" value="Unassembled WGS sequence"/>
</dbReference>
<dbReference type="PANTHER" id="PTHR28052">
    <property type="entry name" value="UPF0545 PROTEIN C22ORF39"/>
    <property type="match status" value="1"/>
</dbReference>
<accession>A0A6V7GW78</accession>
<comment type="similarity">
    <text evidence="1">Belongs to the UPF0545 family.</text>
</comment>
<gene>
    <name evidence="5" type="ORF">MHI_LOCUS139286</name>
</gene>
<keyword evidence="6" id="KW-1185">Reference proteome</keyword>
<comment type="subcellular location">
    <subcellularLocation>
        <location evidence="2">Synaptic cleft</location>
    </subcellularLocation>
</comment>
<feature type="non-terminal residue" evidence="5">
    <location>
        <position position="1"/>
    </location>
</feature>
<comment type="caution">
    <text evidence="5">The sequence shown here is derived from an EMBL/GenBank/DDBJ whole genome shotgun (WGS) entry which is preliminary data.</text>
</comment>
<proteinExistence type="inferred from homology"/>
<evidence type="ECO:0000256" key="4">
    <source>
        <dbReference type="ARBA" id="ARBA00044235"/>
    </source>
</evidence>
<evidence type="ECO:0000256" key="2">
    <source>
        <dbReference type="ARBA" id="ARBA00043942"/>
    </source>
</evidence>
<protein>
    <recommendedName>
        <fullName evidence="3">Synaptic plasticity regulator PANTS</fullName>
    </recommendedName>
    <alternativeName>
        <fullName evidence="4">Plasticity-associated neural transcript short</fullName>
    </alternativeName>
</protein>
<dbReference type="Pfam" id="PF11326">
    <property type="entry name" value="PANTS-like"/>
    <property type="match status" value="1"/>
</dbReference>
<dbReference type="EMBL" id="CAJDYZ010002695">
    <property type="protein sequence ID" value="CAD1469619.1"/>
    <property type="molecule type" value="Genomic_DNA"/>
</dbReference>
<dbReference type="InterPro" id="IPR021475">
    <property type="entry name" value="Pants/Emi1-like"/>
</dbReference>
<feature type="non-terminal residue" evidence="5">
    <location>
        <position position="128"/>
    </location>
</feature>
<dbReference type="AlphaFoldDB" id="A0A6V7GW78"/>
<evidence type="ECO:0000256" key="3">
    <source>
        <dbReference type="ARBA" id="ARBA00044072"/>
    </source>
</evidence>
<dbReference type="GO" id="GO:0043083">
    <property type="term" value="C:synaptic cleft"/>
    <property type="evidence" value="ECO:0007669"/>
    <property type="project" value="UniProtKB-SubCell"/>
</dbReference>
<reference evidence="5" key="1">
    <citation type="submission" date="2020-07" db="EMBL/GenBank/DDBJ databases">
        <authorList>
            <person name="Nazaruddin N."/>
        </authorList>
    </citation>
    <scope>NUCLEOTIDE SEQUENCE</scope>
</reference>
<sequence>IKPCAMYIDEYSDCRSIRGRFHQYFIYGEMLDCKQWKIDYKNCNLWTEHKNKKAYNELINSEKTRRLNRLRDHYNNDVWERRDKPPENWNTPLPKWIEEKNSNSYLKIVNEKLKETKNEIADRRICII</sequence>
<organism evidence="5 6">
    <name type="scientific">Heterotrigona itama</name>
    <dbReference type="NCBI Taxonomy" id="395501"/>
    <lineage>
        <taxon>Eukaryota</taxon>
        <taxon>Metazoa</taxon>
        <taxon>Ecdysozoa</taxon>
        <taxon>Arthropoda</taxon>
        <taxon>Hexapoda</taxon>
        <taxon>Insecta</taxon>
        <taxon>Pterygota</taxon>
        <taxon>Neoptera</taxon>
        <taxon>Endopterygota</taxon>
        <taxon>Hymenoptera</taxon>
        <taxon>Apocrita</taxon>
        <taxon>Aculeata</taxon>
        <taxon>Apoidea</taxon>
        <taxon>Anthophila</taxon>
        <taxon>Apidae</taxon>
        <taxon>Heterotrigona</taxon>
    </lineage>
</organism>
<evidence type="ECO:0000313" key="6">
    <source>
        <dbReference type="Proteomes" id="UP000752696"/>
    </source>
</evidence>
<name>A0A6V7GW78_9HYME</name>
<evidence type="ECO:0000313" key="5">
    <source>
        <dbReference type="EMBL" id="CAD1469619.1"/>
    </source>
</evidence>
<dbReference type="OrthoDB" id="5946508at2759"/>
<evidence type="ECO:0000256" key="1">
    <source>
        <dbReference type="ARBA" id="ARBA00006412"/>
    </source>
</evidence>